<dbReference type="Proteomes" id="UP000094056">
    <property type="component" value="Unassembled WGS sequence"/>
</dbReference>
<gene>
    <name evidence="8" type="ORF">SCARUB_01936</name>
</gene>
<sequence length="541" mass="61996">MINTLQRYLVKELLRTFIPALLCFEFLLLLGFSIQLIHKGLDVPSLAYVIPYMALYTLPHALPASLLTATVMTYGRLSADNEITAIRIAGIHLHNIITPIIVTGVAFSLLTLYLYAEVLPKSYFKVRQLQEKAVKQVLAKHFITAKKKINFHPYQIYISSVEDGIYRNIAVFEYAEDYVVNILLAEEGEIEISDSGSKVVLTLRRGEFLKPNVKDSVDIPKMGSFEEASFEIPLRQKVRHSALKYTTLTKLVVQREKINNELKNSTERFEDPERIIKVTTREILSINDKKKEAEERIEKSELEIRNSKVNISKQEGAIKRAKFNVGIFENYINVAKGNINKLTQEKKDEEDNENREIIKTVEVKQKREGEFLKKISLIEKIIEKEKRRIKKAKRKILISRRLIDEESKKIEEAKLDIKETEGTKGVLEKKHLILTKRVERAGKQKLGREISLHIHKRLSPSLSCLTFILIGIPLGIMCRSNSMLISLGISFILMIFIYYPLVATGIILADNLKFPIIPSLWGANVLNLIIGLVLFRNIFNK</sequence>
<dbReference type="Pfam" id="PF03739">
    <property type="entry name" value="LptF_LptG"/>
    <property type="match status" value="2"/>
</dbReference>
<feature type="coiled-coil region" evidence="6">
    <location>
        <begin position="248"/>
        <end position="430"/>
    </location>
</feature>
<keyword evidence="4 7" id="KW-1133">Transmembrane helix</keyword>
<evidence type="ECO:0000313" key="9">
    <source>
        <dbReference type="Proteomes" id="UP000094056"/>
    </source>
</evidence>
<comment type="subcellular location">
    <subcellularLocation>
        <location evidence="1">Cell membrane</location>
        <topology evidence="1">Multi-pass membrane protein</topology>
    </subcellularLocation>
</comment>
<evidence type="ECO:0000256" key="6">
    <source>
        <dbReference type="SAM" id="Coils"/>
    </source>
</evidence>
<evidence type="ECO:0000256" key="7">
    <source>
        <dbReference type="SAM" id="Phobius"/>
    </source>
</evidence>
<evidence type="ECO:0000313" key="8">
    <source>
        <dbReference type="EMBL" id="ODS32935.1"/>
    </source>
</evidence>
<feature type="transmembrane region" description="Helical" evidence="7">
    <location>
        <begin position="484"/>
        <end position="508"/>
    </location>
</feature>
<evidence type="ECO:0000256" key="5">
    <source>
        <dbReference type="ARBA" id="ARBA00023136"/>
    </source>
</evidence>
<organism evidence="8 9">
    <name type="scientific">Candidatus Scalindua rubra</name>
    <dbReference type="NCBI Taxonomy" id="1872076"/>
    <lineage>
        <taxon>Bacteria</taxon>
        <taxon>Pseudomonadati</taxon>
        <taxon>Planctomycetota</taxon>
        <taxon>Candidatus Brocadiia</taxon>
        <taxon>Candidatus Brocadiales</taxon>
        <taxon>Candidatus Scalinduaceae</taxon>
        <taxon>Candidatus Scalindua</taxon>
    </lineage>
</organism>
<evidence type="ECO:0000256" key="1">
    <source>
        <dbReference type="ARBA" id="ARBA00004651"/>
    </source>
</evidence>
<feature type="transmembrane region" description="Helical" evidence="7">
    <location>
        <begin position="12"/>
        <end position="37"/>
    </location>
</feature>
<evidence type="ECO:0000256" key="4">
    <source>
        <dbReference type="ARBA" id="ARBA00022989"/>
    </source>
</evidence>
<dbReference type="PANTHER" id="PTHR33529:SF6">
    <property type="entry name" value="YJGP_YJGQ FAMILY PERMEASE"/>
    <property type="match status" value="1"/>
</dbReference>
<protein>
    <submittedName>
        <fullName evidence="8">Putative transporter protein</fullName>
    </submittedName>
</protein>
<dbReference type="EMBL" id="MAYW01000043">
    <property type="protein sequence ID" value="ODS32935.1"/>
    <property type="molecule type" value="Genomic_DNA"/>
</dbReference>
<comment type="caution">
    <text evidence="8">The sequence shown here is derived from an EMBL/GenBank/DDBJ whole genome shotgun (WGS) entry which is preliminary data.</text>
</comment>
<dbReference type="GO" id="GO:0015920">
    <property type="term" value="P:lipopolysaccharide transport"/>
    <property type="evidence" value="ECO:0007669"/>
    <property type="project" value="TreeGrafter"/>
</dbReference>
<name>A0A1E3XBD2_9BACT</name>
<dbReference type="GO" id="GO:0043190">
    <property type="term" value="C:ATP-binding cassette (ABC) transporter complex"/>
    <property type="evidence" value="ECO:0007669"/>
    <property type="project" value="TreeGrafter"/>
</dbReference>
<proteinExistence type="predicted"/>
<dbReference type="InterPro" id="IPR005495">
    <property type="entry name" value="LptG/LptF_permease"/>
</dbReference>
<dbReference type="PANTHER" id="PTHR33529">
    <property type="entry name" value="SLR0882 PROTEIN-RELATED"/>
    <property type="match status" value="1"/>
</dbReference>
<evidence type="ECO:0000256" key="3">
    <source>
        <dbReference type="ARBA" id="ARBA00022692"/>
    </source>
</evidence>
<evidence type="ECO:0000256" key="2">
    <source>
        <dbReference type="ARBA" id="ARBA00022475"/>
    </source>
</evidence>
<feature type="transmembrane region" description="Helical" evidence="7">
    <location>
        <begin position="458"/>
        <end position="477"/>
    </location>
</feature>
<reference evidence="8 9" key="1">
    <citation type="submission" date="2016-07" db="EMBL/GenBank/DDBJ databases">
        <title>Draft genome of Scalindua rubra, obtained from a brine-seawater interface in the Red Sea, sheds light on salt adaptation in anammox bacteria.</title>
        <authorList>
            <person name="Speth D.R."/>
            <person name="Lagkouvardos I."/>
            <person name="Wang Y."/>
            <person name="Qian P.-Y."/>
            <person name="Dutilh B.E."/>
            <person name="Jetten M.S."/>
        </authorList>
    </citation>
    <scope>NUCLEOTIDE SEQUENCE [LARGE SCALE GENOMIC DNA]</scope>
    <source>
        <strain evidence="8">BSI-1</strain>
    </source>
</reference>
<keyword evidence="2" id="KW-1003">Cell membrane</keyword>
<accession>A0A1E3XBD2</accession>
<keyword evidence="5 7" id="KW-0472">Membrane</keyword>
<feature type="transmembrane region" description="Helical" evidence="7">
    <location>
        <begin position="49"/>
        <end position="75"/>
    </location>
</feature>
<keyword evidence="3 7" id="KW-0812">Transmembrane</keyword>
<dbReference type="AlphaFoldDB" id="A0A1E3XBD2"/>
<feature type="transmembrane region" description="Helical" evidence="7">
    <location>
        <begin position="96"/>
        <end position="116"/>
    </location>
</feature>
<feature type="transmembrane region" description="Helical" evidence="7">
    <location>
        <begin position="520"/>
        <end position="539"/>
    </location>
</feature>
<keyword evidence="6" id="KW-0175">Coiled coil</keyword>